<dbReference type="GeneID" id="34522470"/>
<proteinExistence type="predicted"/>
<evidence type="ECO:0000313" key="1">
    <source>
        <dbReference type="EMBL" id="CDK29093.1"/>
    </source>
</evidence>
<dbReference type="Proteomes" id="UP000019384">
    <property type="component" value="Unassembled WGS sequence"/>
</dbReference>
<dbReference type="AlphaFoldDB" id="W6MRU7"/>
<dbReference type="RefSeq" id="XP_022461082.1">
    <property type="nucleotide sequence ID" value="XM_022606228.1"/>
</dbReference>
<accession>W6MRU7</accession>
<evidence type="ECO:0000313" key="2">
    <source>
        <dbReference type="Proteomes" id="UP000019384"/>
    </source>
</evidence>
<dbReference type="OrthoDB" id="4078670at2759"/>
<sequence length="247" mass="28571">MPQFYDLPLSFDSLSESSKELLCRVPDYPLDYNLFIFKGIHKVRPQMKADLCEFRVQAAENTPRGDNADKAVHLGILKPADKDADANDYELELTTTSKLQDRLMKILILERHRRDIAMLNRVLEQENKSITPIALTDPLVYKIKSPLFATLWSQHYDNHEQSFKKFAILQNLEYEFERDLSENPEVNDVTDDDSLIRLFCDSKDVMEFDIKDQIDQDLLDKQVLDDSKIVQIMIPLAAQAILMGVSF</sequence>
<keyword evidence="2" id="KW-1185">Reference proteome</keyword>
<name>W6MRU7_9ASCO</name>
<organism evidence="1 2">
    <name type="scientific">Kuraishia capsulata CBS 1993</name>
    <dbReference type="NCBI Taxonomy" id="1382522"/>
    <lineage>
        <taxon>Eukaryota</taxon>
        <taxon>Fungi</taxon>
        <taxon>Dikarya</taxon>
        <taxon>Ascomycota</taxon>
        <taxon>Saccharomycotina</taxon>
        <taxon>Pichiomycetes</taxon>
        <taxon>Pichiales</taxon>
        <taxon>Pichiaceae</taxon>
        <taxon>Kuraishia</taxon>
    </lineage>
</organism>
<reference evidence="1" key="2">
    <citation type="submission" date="2014-02" db="EMBL/GenBank/DDBJ databases">
        <title>Complete DNA sequence of /Kuraishia capsulata/ illustrates novel genomic features among budding yeasts (/Saccharomycotina/).</title>
        <authorList>
            <person name="Morales L."/>
            <person name="Noel B."/>
            <person name="Porcel B."/>
            <person name="Marcet-Houben M."/>
            <person name="Hullo M-F."/>
            <person name="Sacerdot C."/>
            <person name="Tekaia F."/>
            <person name="Leh-Louis V."/>
            <person name="Despons L."/>
            <person name="Khanna V."/>
            <person name="Aury J-M."/>
            <person name="Barbe V."/>
            <person name="Couloux A."/>
            <person name="Labadie K."/>
            <person name="Pelletier E."/>
            <person name="Souciet J-L."/>
            <person name="Boekhout T."/>
            <person name="Gabaldon T."/>
            <person name="Wincker P."/>
            <person name="Dujon B."/>
        </authorList>
    </citation>
    <scope>NUCLEOTIDE SEQUENCE</scope>
    <source>
        <strain evidence="1">CBS 1993</strain>
    </source>
</reference>
<dbReference type="EMBL" id="HG793130">
    <property type="protein sequence ID" value="CDK29093.1"/>
    <property type="molecule type" value="Genomic_DNA"/>
</dbReference>
<reference evidence="1" key="1">
    <citation type="submission" date="2013-12" db="EMBL/GenBank/DDBJ databases">
        <authorList>
            <person name="Genoscope - CEA"/>
        </authorList>
    </citation>
    <scope>NUCLEOTIDE SEQUENCE</scope>
    <source>
        <strain evidence="1">CBS 1993</strain>
    </source>
</reference>
<dbReference type="HOGENOM" id="CLU_1185401_0_0_1"/>
<gene>
    <name evidence="1" type="ORF">KUCA_T00005080001</name>
</gene>
<protein>
    <submittedName>
        <fullName evidence="1">Uncharacterized protein</fullName>
    </submittedName>
</protein>